<sequence length="48" mass="5359">MLEPVETTNCLPAGSSILSFETSHNSICPNIYSFLVICRSTFVRNHQT</sequence>
<protein>
    <submittedName>
        <fullName evidence="1">Uncharacterized protein</fullName>
    </submittedName>
</protein>
<name>D2S2S1_HALTV</name>
<proteinExistence type="predicted"/>
<dbReference type="Proteomes" id="UP000001903">
    <property type="component" value="Plasmid pHTUR03"/>
</dbReference>
<evidence type="ECO:0000313" key="2">
    <source>
        <dbReference type="Proteomes" id="UP000001903"/>
    </source>
</evidence>
<dbReference type="HOGENOM" id="CLU_3147898_0_0_2"/>
<keyword evidence="1" id="KW-0614">Plasmid</keyword>
<geneLocation type="plasmid" evidence="1 2">
    <name>pHTUR03</name>
</geneLocation>
<gene>
    <name evidence="1" type="ordered locus">Htur_4931</name>
</gene>
<accession>D2S2S1</accession>
<dbReference type="KEGG" id="htu:Htur_4931"/>
<dbReference type="EMBL" id="CP001863">
    <property type="protein sequence ID" value="ADB63668.1"/>
    <property type="molecule type" value="Genomic_DNA"/>
</dbReference>
<reference evidence="1 2" key="1">
    <citation type="journal article" date="2010" name="Stand. Genomic Sci.">
        <title>Complete genome sequence of Haloterrigena turkmenica type strain (4k).</title>
        <authorList>
            <person name="Saunders E."/>
            <person name="Tindall B.J."/>
            <person name="Fahnrich R."/>
            <person name="Lapidus A."/>
            <person name="Copeland A."/>
            <person name="Del Rio T.G."/>
            <person name="Lucas S."/>
            <person name="Chen F."/>
            <person name="Tice H."/>
            <person name="Cheng J.F."/>
            <person name="Han C."/>
            <person name="Detter J.C."/>
            <person name="Bruce D."/>
            <person name="Goodwin L."/>
            <person name="Chain P."/>
            <person name="Pitluck S."/>
            <person name="Pati A."/>
            <person name="Ivanova N."/>
            <person name="Mavromatis K."/>
            <person name="Chen A."/>
            <person name="Palaniappan K."/>
            <person name="Land M."/>
            <person name="Hauser L."/>
            <person name="Chang Y.J."/>
            <person name="Jeffries C.D."/>
            <person name="Brettin T."/>
            <person name="Rohde M."/>
            <person name="Goker M."/>
            <person name="Bristow J."/>
            <person name="Eisen J.A."/>
            <person name="Markowitz V."/>
            <person name="Hugenholtz P."/>
            <person name="Klenk H.P."/>
            <person name="Kyrpides N.C."/>
        </authorList>
    </citation>
    <scope>NUCLEOTIDE SEQUENCE [LARGE SCALE GENOMIC DNA]</scope>
    <source>
        <strain evidence="2">ATCC 51198 / DSM 5511 / JCM 9101 / NCIMB 13204 / VKM B-1734 / 4k</strain>
    </source>
</reference>
<evidence type="ECO:0000313" key="1">
    <source>
        <dbReference type="EMBL" id="ADB63668.1"/>
    </source>
</evidence>
<organism evidence="1 2">
    <name type="scientific">Haloterrigena turkmenica (strain ATCC 51198 / DSM 5511 / JCM 9101 / NCIMB 13204 / VKM B-1734 / 4k)</name>
    <name type="common">Halococcus turkmenicus</name>
    <dbReference type="NCBI Taxonomy" id="543526"/>
    <lineage>
        <taxon>Archaea</taxon>
        <taxon>Methanobacteriati</taxon>
        <taxon>Methanobacteriota</taxon>
        <taxon>Stenosarchaea group</taxon>
        <taxon>Halobacteria</taxon>
        <taxon>Halobacteriales</taxon>
        <taxon>Natrialbaceae</taxon>
        <taxon>Haloterrigena</taxon>
    </lineage>
</organism>
<dbReference type="AlphaFoldDB" id="D2S2S1"/>
<keyword evidence="2" id="KW-1185">Reference proteome</keyword>